<dbReference type="KEGG" id="tco:Theco_3972"/>
<keyword evidence="2" id="KW-1185">Reference proteome</keyword>
<evidence type="ECO:0000313" key="1">
    <source>
        <dbReference type="EMBL" id="AGA59976.1"/>
    </source>
</evidence>
<organism evidence="1 2">
    <name type="scientific">Thermobacillus composti (strain DSM 18247 / JCM 13945 / KWC4)</name>
    <dbReference type="NCBI Taxonomy" id="717605"/>
    <lineage>
        <taxon>Bacteria</taxon>
        <taxon>Bacillati</taxon>
        <taxon>Bacillota</taxon>
        <taxon>Bacilli</taxon>
        <taxon>Bacillales</taxon>
        <taxon>Paenibacillaceae</taxon>
        <taxon>Thermobacillus</taxon>
    </lineage>
</organism>
<accession>L0EJM5</accession>
<gene>
    <name evidence="1" type="ordered locus">Theco_3972</name>
</gene>
<dbReference type="AlphaFoldDB" id="L0EJM5"/>
<protein>
    <submittedName>
        <fullName evidence="1">Uncharacterized protein</fullName>
    </submittedName>
</protein>
<dbReference type="HOGENOM" id="CLU_2385163_0_0_9"/>
<reference evidence="2" key="1">
    <citation type="submission" date="2012-01" db="EMBL/GenBank/DDBJ databases">
        <title>Complete sequence of plasmid of Thermobacillus composti KWC4.</title>
        <authorList>
            <person name="Lucas S."/>
            <person name="Han J."/>
            <person name="Lapidus A."/>
            <person name="Cheng J.-F."/>
            <person name="Goodwin L."/>
            <person name="Pitluck S."/>
            <person name="Peters L."/>
            <person name="Ovchinnikova G."/>
            <person name="Teshima H."/>
            <person name="Detter J.C."/>
            <person name="Han C."/>
            <person name="Tapia R."/>
            <person name="Land M."/>
            <person name="Hauser L."/>
            <person name="Kyrpides N."/>
            <person name="Ivanova N."/>
            <person name="Pagani I."/>
            <person name="Anderson I."/>
            <person name="Woyke T."/>
        </authorList>
    </citation>
    <scope>NUCLEOTIDE SEQUENCE [LARGE SCALE GENOMIC DNA]</scope>
    <source>
        <strain evidence="2">DSM 18247 / JCM 13945 / KWC4</strain>
        <plasmid evidence="2">Plasmid pTHECO01</plasmid>
    </source>
</reference>
<evidence type="ECO:0000313" key="2">
    <source>
        <dbReference type="Proteomes" id="UP000010795"/>
    </source>
</evidence>
<proteinExistence type="predicted"/>
<sequence>MQNKGGNENLVSQSAEKITYLPQYLYTTSGARFECLHVGEGKTYAEYYLCTPDELHLHDSSELLMVLWEDSGYVGYYHGIRFWNESFSVQGGGN</sequence>
<dbReference type="EMBL" id="CP003256">
    <property type="protein sequence ID" value="AGA59976.1"/>
    <property type="molecule type" value="Genomic_DNA"/>
</dbReference>
<geneLocation type="plasmid" evidence="1 2">
    <name>pTHECO01</name>
</geneLocation>
<keyword evidence="1" id="KW-0614">Plasmid</keyword>
<name>L0EJM5_THECK</name>
<dbReference type="Proteomes" id="UP000010795">
    <property type="component" value="Plasmid pTHECO01"/>
</dbReference>